<sequence>MPTPTLAAFPKLEQDYPREVIERVWQSAQTVTGNDPDLWRKDERGAWIHRASYRDRHNEFGWEIADCAFTQGSFGIAALRAMQWQNHLDFLMASRQSVVTADGLRNARRLL</sequence>
<reference evidence="1 2" key="1">
    <citation type="submission" date="2019-05" db="EMBL/GenBank/DDBJ databases">
        <title>Verrucobacter flavum gen. nov., sp. nov. a new member of the family Verrucomicrobiaceae.</title>
        <authorList>
            <person name="Szuroczki S."/>
            <person name="Abbaszade G."/>
            <person name="Szabo A."/>
            <person name="Felfoldi T."/>
            <person name="Schumann P."/>
            <person name="Boka K."/>
            <person name="Keki Z."/>
            <person name="Toumi M."/>
            <person name="Toth E."/>
        </authorList>
    </citation>
    <scope>NUCLEOTIDE SEQUENCE [LARGE SCALE GENOMIC DNA]</scope>
    <source>
        <strain evidence="1 2">MG-N-17</strain>
    </source>
</reference>
<dbReference type="Proteomes" id="UP000306196">
    <property type="component" value="Unassembled WGS sequence"/>
</dbReference>
<proteinExistence type="predicted"/>
<organism evidence="1 2">
    <name type="scientific">Phragmitibacter flavus</name>
    <dbReference type="NCBI Taxonomy" id="2576071"/>
    <lineage>
        <taxon>Bacteria</taxon>
        <taxon>Pseudomonadati</taxon>
        <taxon>Verrucomicrobiota</taxon>
        <taxon>Verrucomicrobiia</taxon>
        <taxon>Verrucomicrobiales</taxon>
        <taxon>Verrucomicrobiaceae</taxon>
        <taxon>Phragmitibacter</taxon>
    </lineage>
</organism>
<evidence type="ECO:0000313" key="1">
    <source>
        <dbReference type="EMBL" id="TLD72634.1"/>
    </source>
</evidence>
<accession>A0A5R8KJZ1</accession>
<evidence type="ECO:0000313" key="2">
    <source>
        <dbReference type="Proteomes" id="UP000306196"/>
    </source>
</evidence>
<dbReference type="RefSeq" id="WP_138084257.1">
    <property type="nucleotide sequence ID" value="NZ_VAUV01000001.1"/>
</dbReference>
<name>A0A5R8KJZ1_9BACT</name>
<dbReference type="EMBL" id="VAUV01000001">
    <property type="protein sequence ID" value="TLD72634.1"/>
    <property type="molecule type" value="Genomic_DNA"/>
</dbReference>
<keyword evidence="2" id="KW-1185">Reference proteome</keyword>
<gene>
    <name evidence="1" type="ORF">FEM03_00730</name>
</gene>
<dbReference type="AlphaFoldDB" id="A0A5R8KJZ1"/>
<protein>
    <submittedName>
        <fullName evidence="1">Uncharacterized protein</fullName>
    </submittedName>
</protein>
<dbReference type="OrthoDB" id="9802901at2"/>
<comment type="caution">
    <text evidence="1">The sequence shown here is derived from an EMBL/GenBank/DDBJ whole genome shotgun (WGS) entry which is preliminary data.</text>
</comment>